<protein>
    <submittedName>
        <fullName evidence="3">Uncharacterized protein</fullName>
    </submittedName>
</protein>
<organism evidence="3 4">
    <name type="scientific">Salinispira pacifica</name>
    <dbReference type="NCBI Taxonomy" id="1307761"/>
    <lineage>
        <taxon>Bacteria</taxon>
        <taxon>Pseudomonadati</taxon>
        <taxon>Spirochaetota</taxon>
        <taxon>Spirochaetia</taxon>
        <taxon>Spirochaetales</taxon>
        <taxon>Spirochaetaceae</taxon>
        <taxon>Salinispira</taxon>
    </lineage>
</organism>
<proteinExistence type="predicted"/>
<keyword evidence="1" id="KW-0175">Coiled coil</keyword>
<evidence type="ECO:0000313" key="4">
    <source>
        <dbReference type="Proteomes" id="UP000018680"/>
    </source>
</evidence>
<feature type="region of interest" description="Disordered" evidence="2">
    <location>
        <begin position="108"/>
        <end position="142"/>
    </location>
</feature>
<keyword evidence="4" id="KW-1185">Reference proteome</keyword>
<evidence type="ECO:0000256" key="2">
    <source>
        <dbReference type="SAM" id="MobiDB-lite"/>
    </source>
</evidence>
<name>V5WCZ9_9SPIO</name>
<dbReference type="HOGENOM" id="CLU_1694267_0_0_12"/>
<evidence type="ECO:0000256" key="1">
    <source>
        <dbReference type="SAM" id="Coils"/>
    </source>
</evidence>
<gene>
    <name evidence="3" type="ORF">L21SP2_0251</name>
</gene>
<feature type="compositionally biased region" description="Basic and acidic residues" evidence="2">
    <location>
        <begin position="123"/>
        <end position="142"/>
    </location>
</feature>
<sequence>MGQLEIEKQYMLDLLKEKNRREKQLKDLKNELQVWKDRLELAEQHQRQDLVSAAREKLSELETRLPGLENSFFAMDREIEDAKNRLKDAQIDDERGLSREGTDALVAGLQAAAGFSPGDPNNPDDRMEAESRKMDAELKDAELDNELEELRKKLK</sequence>
<dbReference type="KEGG" id="slr:L21SP2_0251"/>
<dbReference type="EMBL" id="CP006939">
    <property type="protein sequence ID" value="AHC13693.1"/>
    <property type="molecule type" value="Genomic_DNA"/>
</dbReference>
<dbReference type="Proteomes" id="UP000018680">
    <property type="component" value="Chromosome"/>
</dbReference>
<feature type="coiled-coil region" evidence="1">
    <location>
        <begin position="11"/>
        <end position="92"/>
    </location>
</feature>
<dbReference type="AlphaFoldDB" id="V5WCZ9"/>
<reference evidence="3 4" key="1">
    <citation type="journal article" date="2015" name="Stand. Genomic Sci.">
        <title>Complete genome sequence and description of Salinispira pacifica gen. nov., sp. nov., a novel spirochaete isolated form a hypersaline microbial mat.</title>
        <authorList>
            <person name="Ben Hania W."/>
            <person name="Joseph M."/>
            <person name="Schumann P."/>
            <person name="Bunk B."/>
            <person name="Fiebig A."/>
            <person name="Sproer C."/>
            <person name="Klenk H.P."/>
            <person name="Fardeau M.L."/>
            <person name="Spring S."/>
        </authorList>
    </citation>
    <scope>NUCLEOTIDE SEQUENCE [LARGE SCALE GENOMIC DNA]</scope>
    <source>
        <strain evidence="3 4">L21-RPul-D2</strain>
    </source>
</reference>
<evidence type="ECO:0000313" key="3">
    <source>
        <dbReference type="EMBL" id="AHC13693.1"/>
    </source>
</evidence>
<accession>V5WCZ9</accession>